<comment type="caution">
    <text evidence="2">The sequence shown here is derived from an EMBL/GenBank/DDBJ whole genome shotgun (WGS) entry which is preliminary data.</text>
</comment>
<feature type="domain" description="Amine oxidase" evidence="1">
    <location>
        <begin position="14"/>
        <end position="246"/>
    </location>
</feature>
<sequence length="400" mass="43282">MTESPAVAIVGAGMAGLAAAHYLAINHIDFEIYEALEKPGGRVATKHVDGLTLDQGFQIVLEDYPELRRLTAVSELPLNRLYPGVYLHETGDPLLLSDPRRIPGTKRQTLRTLSTLLRMPDWRSAGRYLNTTQPTIKDLGALLPQPLQDTVFAPLFRGVTADPELTGPADFARFILKRLLNGYASLPTGGMAQLPAIVAERLSSHIHYLHRAVSVATGQLTLEDGSSVQADWIILAVAPPALEALLGLHLPPMRSIGYIHALSRRRLFGVPAVLLTSLGSPIYTVAPVSDISASYVNHDPERHLITASCDPTATPDELRTALALAVNCEPENLEFIELGVVKDALPRSTRTVAEIGQRVLLAGDYLVSPSMNGAIESGRKAAERVIRTTKRSAKELTIDG</sequence>
<reference evidence="2 3" key="1">
    <citation type="submission" date="2015-01" db="EMBL/GenBank/DDBJ databases">
        <title>Draft genome of the acidophilic iron oxidizer Ferrimicrobium acidiphilum strain T23.</title>
        <authorList>
            <person name="Poehlein A."/>
            <person name="Eisen S."/>
            <person name="Schloemann M."/>
            <person name="Johnson B.D."/>
            <person name="Daniel R."/>
            <person name="Muehling M."/>
        </authorList>
    </citation>
    <scope>NUCLEOTIDE SEQUENCE [LARGE SCALE GENOMIC DNA]</scope>
    <source>
        <strain evidence="2 3">T23</strain>
    </source>
</reference>
<dbReference type="InterPro" id="IPR002937">
    <property type="entry name" value="Amino_oxidase"/>
</dbReference>
<keyword evidence="3" id="KW-1185">Reference proteome</keyword>
<name>A0A0D8FY47_9ACTN</name>
<evidence type="ECO:0000313" key="3">
    <source>
        <dbReference type="Proteomes" id="UP000032336"/>
    </source>
</evidence>
<dbReference type="Proteomes" id="UP000032336">
    <property type="component" value="Unassembled WGS sequence"/>
</dbReference>
<evidence type="ECO:0000313" key="2">
    <source>
        <dbReference type="EMBL" id="KJE78193.1"/>
    </source>
</evidence>
<evidence type="ECO:0000259" key="1">
    <source>
        <dbReference type="Pfam" id="PF01593"/>
    </source>
</evidence>
<dbReference type="AlphaFoldDB" id="A0A0D8FY47"/>
<gene>
    <name evidence="2" type="ORF">FEAC_01850</name>
</gene>
<dbReference type="STRING" id="1121877.FEAC_01850"/>
<dbReference type="PANTHER" id="PTHR42841">
    <property type="entry name" value="AMINE OXIDASE"/>
    <property type="match status" value="1"/>
</dbReference>
<dbReference type="SUPFAM" id="SSF51905">
    <property type="entry name" value="FAD/NAD(P)-binding domain"/>
    <property type="match status" value="1"/>
</dbReference>
<dbReference type="GeneID" id="78371537"/>
<dbReference type="Gene3D" id="3.50.50.60">
    <property type="entry name" value="FAD/NAD(P)-binding domain"/>
    <property type="match status" value="1"/>
</dbReference>
<organism evidence="2 3">
    <name type="scientific">Ferrimicrobium acidiphilum DSM 19497</name>
    <dbReference type="NCBI Taxonomy" id="1121877"/>
    <lineage>
        <taxon>Bacteria</taxon>
        <taxon>Bacillati</taxon>
        <taxon>Actinomycetota</taxon>
        <taxon>Acidimicrobiia</taxon>
        <taxon>Acidimicrobiales</taxon>
        <taxon>Acidimicrobiaceae</taxon>
        <taxon>Ferrimicrobium</taxon>
    </lineage>
</organism>
<dbReference type="InterPro" id="IPR036188">
    <property type="entry name" value="FAD/NAD-bd_sf"/>
</dbReference>
<proteinExistence type="predicted"/>
<dbReference type="eggNOG" id="COG1232">
    <property type="taxonomic scope" value="Bacteria"/>
</dbReference>
<dbReference type="EMBL" id="JXUW01000001">
    <property type="protein sequence ID" value="KJE78193.1"/>
    <property type="molecule type" value="Genomic_DNA"/>
</dbReference>
<dbReference type="RefSeq" id="WP_052565081.1">
    <property type="nucleotide sequence ID" value="NZ_JQKF01000039.1"/>
</dbReference>
<dbReference type="GO" id="GO:0016491">
    <property type="term" value="F:oxidoreductase activity"/>
    <property type="evidence" value="ECO:0007669"/>
    <property type="project" value="InterPro"/>
</dbReference>
<protein>
    <submittedName>
        <fullName evidence="2">Protoporphyrinogen oxidase</fullName>
    </submittedName>
</protein>
<accession>A0A0D8FY47</accession>
<dbReference type="Pfam" id="PF01593">
    <property type="entry name" value="Amino_oxidase"/>
    <property type="match status" value="1"/>
</dbReference>